<dbReference type="HOGENOM" id="CLU_1668472_0_0_11"/>
<name>A0A0B5HZV5_9ACTN</name>
<gene>
    <name evidence="1" type="ORF">SVTN_26860</name>
</gene>
<dbReference type="EMBL" id="CP010407">
    <property type="protein sequence ID" value="AJF67460.1"/>
    <property type="molecule type" value="Genomic_DNA"/>
</dbReference>
<sequence length="158" mass="16641">MPAEHAVELRDGWEPLVREWARRIGEPVASEDGALYLEARAGGPTGPRLTVDVSRAAGSLVVAVTDGTLISPDRLAPTAAAAIAWNSREVTPTAILGDVRSEAPLLSAVLALPLAAHLTATGFASTLDALLEAAVRLLRECHDLGFVLRSTDDLTTRE</sequence>
<accession>A0A0B5HZV5</accession>
<reference evidence="1 2" key="1">
    <citation type="submission" date="2014-12" db="EMBL/GenBank/DDBJ databases">
        <title>Complete genome sequence of Streptomyces vietnamensis strain GIMV4.0001, a genetic manipulable producer of the benzoisochromanequinone antibiotic granaticin.</title>
        <authorList>
            <person name="Deng M.R."/>
            <person name="Guo J."/>
            <person name="Ma L.Y."/>
            <person name="Feng G.D."/>
            <person name="Mo C.Y."/>
            <person name="Zhu H.H."/>
        </authorList>
    </citation>
    <scope>NUCLEOTIDE SEQUENCE [LARGE SCALE GENOMIC DNA]</scope>
    <source>
        <strain evidence="2">GIMV4.0001</strain>
    </source>
</reference>
<dbReference type="Proteomes" id="UP000031774">
    <property type="component" value="Chromosome"/>
</dbReference>
<dbReference type="AlphaFoldDB" id="A0A0B5HZV5"/>
<evidence type="ECO:0000313" key="1">
    <source>
        <dbReference type="EMBL" id="AJF67460.1"/>
    </source>
</evidence>
<organism evidence="1 2">
    <name type="scientific">Streptomyces vietnamensis</name>
    <dbReference type="NCBI Taxonomy" id="362257"/>
    <lineage>
        <taxon>Bacteria</taxon>
        <taxon>Bacillati</taxon>
        <taxon>Actinomycetota</taxon>
        <taxon>Actinomycetes</taxon>
        <taxon>Kitasatosporales</taxon>
        <taxon>Streptomycetaceae</taxon>
        <taxon>Streptomyces</taxon>
    </lineage>
</organism>
<proteinExistence type="predicted"/>
<keyword evidence="2" id="KW-1185">Reference proteome</keyword>
<dbReference type="KEGG" id="svt:SVTN_26860"/>
<protein>
    <submittedName>
        <fullName evidence="1">Uncharacterized protein</fullName>
    </submittedName>
</protein>
<dbReference type="RefSeq" id="WP_041131414.1">
    <property type="nucleotide sequence ID" value="NZ_CP010407.1"/>
</dbReference>
<dbReference type="STRING" id="362257.SVTN_26860"/>
<evidence type="ECO:0000313" key="2">
    <source>
        <dbReference type="Proteomes" id="UP000031774"/>
    </source>
</evidence>